<keyword evidence="5 7" id="KW-1133">Transmembrane helix</keyword>
<dbReference type="STRING" id="454.Lisr_1358"/>
<sequence>MNQGSFYLLRKQHFLPLFLTQFFGAFNDNAFKLAMLTLISYNLSHSQVQSERYQAIAGALFTLPFFLFSATAGQIADKLDKAKMSRYLKGFELLLMMIGGMGLYFGHIALLMITLTGMGIHSSFFGPIKYAILPDHLPKSSLLGATGLIESSTFLAILLGTTLGTLAIGTDKGSTYLAILLTNFAAVAGLTSSFFIPKAPPHTENDFKIDWNILRATFVMLKEVKEQSDLFIPILTISWFWLIGVVVLTKLPDYTHYVLNADNIVFALFLALFSVGIGIGSLLINRLLSGRVSLYYVPLSIFILSCFAFDLYLASSVTEEKTSMYSIINFFFSFRHWRISFDLLMLAVSAGLFVVPLYTHLQVFSRAGSRARTIAANNIYNAFFMVVGTLLVMFLIYLNLSIPEVFLILSILNAIVAFSLWWILPGAGGHTNA</sequence>
<dbReference type="OrthoDB" id="9803968at2"/>
<keyword evidence="4 7" id="KW-0812">Transmembrane</keyword>
<feature type="transmembrane region" description="Helical" evidence="7">
    <location>
        <begin position="175"/>
        <end position="196"/>
    </location>
</feature>
<name>A0A0W0VUM9_9GAMM</name>
<dbReference type="SUPFAM" id="SSF103473">
    <property type="entry name" value="MFS general substrate transporter"/>
    <property type="match status" value="1"/>
</dbReference>
<keyword evidence="6 7" id="KW-0472">Membrane</keyword>
<feature type="transmembrane region" description="Helical" evidence="7">
    <location>
        <begin position="230"/>
        <end position="251"/>
    </location>
</feature>
<dbReference type="PANTHER" id="PTHR43266">
    <property type="entry name" value="MACROLIDE-EFFLUX PROTEIN"/>
    <property type="match status" value="1"/>
</dbReference>
<dbReference type="AlphaFoldDB" id="A0A0W0VUM9"/>
<dbReference type="EMBL" id="LNYH01000070">
    <property type="protein sequence ID" value="KTD23677.1"/>
    <property type="molecule type" value="Genomic_DNA"/>
</dbReference>
<keyword evidence="9" id="KW-1185">Reference proteome</keyword>
<evidence type="ECO:0000313" key="9">
    <source>
        <dbReference type="Proteomes" id="UP000054761"/>
    </source>
</evidence>
<evidence type="ECO:0000256" key="5">
    <source>
        <dbReference type="ARBA" id="ARBA00022989"/>
    </source>
</evidence>
<keyword evidence="2" id="KW-0813">Transport</keyword>
<feature type="transmembrane region" description="Helical" evidence="7">
    <location>
        <begin position="263"/>
        <end position="284"/>
    </location>
</feature>
<dbReference type="GO" id="GO:0022857">
    <property type="term" value="F:transmembrane transporter activity"/>
    <property type="evidence" value="ECO:0007669"/>
    <property type="project" value="InterPro"/>
</dbReference>
<comment type="caution">
    <text evidence="8">The sequence shown here is derived from an EMBL/GenBank/DDBJ whole genome shotgun (WGS) entry which is preliminary data.</text>
</comment>
<organism evidence="8 9">
    <name type="scientific">Legionella israelensis</name>
    <dbReference type="NCBI Taxonomy" id="454"/>
    <lineage>
        <taxon>Bacteria</taxon>
        <taxon>Pseudomonadati</taxon>
        <taxon>Pseudomonadota</taxon>
        <taxon>Gammaproteobacteria</taxon>
        <taxon>Legionellales</taxon>
        <taxon>Legionellaceae</taxon>
        <taxon>Legionella</taxon>
    </lineage>
</organism>
<proteinExistence type="predicted"/>
<evidence type="ECO:0000256" key="1">
    <source>
        <dbReference type="ARBA" id="ARBA00004651"/>
    </source>
</evidence>
<feature type="transmembrane region" description="Helical" evidence="7">
    <location>
        <begin position="54"/>
        <end position="72"/>
    </location>
</feature>
<gene>
    <name evidence="8" type="ORF">Lisr_1358</name>
</gene>
<evidence type="ECO:0000256" key="6">
    <source>
        <dbReference type="ARBA" id="ARBA00023136"/>
    </source>
</evidence>
<comment type="subcellular location">
    <subcellularLocation>
        <location evidence="1">Cell membrane</location>
        <topology evidence="1">Multi-pass membrane protein</topology>
    </subcellularLocation>
</comment>
<keyword evidence="8" id="KW-0012">Acyltransferase</keyword>
<evidence type="ECO:0000256" key="4">
    <source>
        <dbReference type="ARBA" id="ARBA00022692"/>
    </source>
</evidence>
<feature type="transmembrane region" description="Helical" evidence="7">
    <location>
        <begin position="140"/>
        <end position="163"/>
    </location>
</feature>
<feature type="transmembrane region" description="Helical" evidence="7">
    <location>
        <begin position="339"/>
        <end position="359"/>
    </location>
</feature>
<dbReference type="PANTHER" id="PTHR43266:SF2">
    <property type="entry name" value="MAJOR FACILITATOR SUPERFAMILY (MFS) PROFILE DOMAIN-CONTAINING PROTEIN"/>
    <property type="match status" value="1"/>
</dbReference>
<dbReference type="GO" id="GO:0005886">
    <property type="term" value="C:plasma membrane"/>
    <property type="evidence" value="ECO:0007669"/>
    <property type="project" value="UniProtKB-SubCell"/>
</dbReference>
<evidence type="ECO:0000313" key="8">
    <source>
        <dbReference type="EMBL" id="KTD23677.1"/>
    </source>
</evidence>
<dbReference type="PATRIC" id="fig|454.4.peg.1465"/>
<dbReference type="Gene3D" id="1.20.1250.20">
    <property type="entry name" value="MFS general substrate transporter like domains"/>
    <property type="match status" value="1"/>
</dbReference>
<evidence type="ECO:0000256" key="3">
    <source>
        <dbReference type="ARBA" id="ARBA00022475"/>
    </source>
</evidence>
<dbReference type="CDD" id="cd06173">
    <property type="entry name" value="MFS_MefA_like"/>
    <property type="match status" value="1"/>
</dbReference>
<dbReference type="GO" id="GO:0016746">
    <property type="term" value="F:acyltransferase activity"/>
    <property type="evidence" value="ECO:0007669"/>
    <property type="project" value="UniProtKB-KW"/>
</dbReference>
<feature type="transmembrane region" description="Helical" evidence="7">
    <location>
        <begin position="379"/>
        <end position="398"/>
    </location>
</feature>
<dbReference type="Pfam" id="PF07690">
    <property type="entry name" value="MFS_1"/>
    <property type="match status" value="1"/>
</dbReference>
<evidence type="ECO:0000256" key="7">
    <source>
        <dbReference type="SAM" id="Phobius"/>
    </source>
</evidence>
<accession>A0A0W0VUM9</accession>
<dbReference type="Proteomes" id="UP000054761">
    <property type="component" value="Unassembled WGS sequence"/>
</dbReference>
<dbReference type="InterPro" id="IPR036259">
    <property type="entry name" value="MFS_trans_sf"/>
</dbReference>
<feature type="transmembrane region" description="Helical" evidence="7">
    <location>
        <begin position="296"/>
        <end position="318"/>
    </location>
</feature>
<dbReference type="InterPro" id="IPR011701">
    <property type="entry name" value="MFS"/>
</dbReference>
<feature type="transmembrane region" description="Helical" evidence="7">
    <location>
        <begin position="93"/>
        <end position="120"/>
    </location>
</feature>
<feature type="transmembrane region" description="Helical" evidence="7">
    <location>
        <begin position="405"/>
        <end position="424"/>
    </location>
</feature>
<keyword evidence="8" id="KW-0808">Transferase</keyword>
<protein>
    <submittedName>
        <fullName evidence="8">2-acylglycerophosphoethanolamine acyltransferase</fullName>
    </submittedName>
</protein>
<evidence type="ECO:0000256" key="2">
    <source>
        <dbReference type="ARBA" id="ARBA00022448"/>
    </source>
</evidence>
<dbReference type="RefSeq" id="WP_058501711.1">
    <property type="nucleotide sequence ID" value="NZ_CAAAJA010000003.1"/>
</dbReference>
<reference evidence="8 9" key="1">
    <citation type="submission" date="2015-11" db="EMBL/GenBank/DDBJ databases">
        <title>Genomic analysis of 38 Legionella species identifies large and diverse effector repertoires.</title>
        <authorList>
            <person name="Burstein D."/>
            <person name="Amaro F."/>
            <person name="Zusman T."/>
            <person name="Lifshitz Z."/>
            <person name="Cohen O."/>
            <person name="Gilbert J.A."/>
            <person name="Pupko T."/>
            <person name="Shuman H.A."/>
            <person name="Segal G."/>
        </authorList>
    </citation>
    <scope>NUCLEOTIDE SEQUENCE [LARGE SCALE GENOMIC DNA]</scope>
    <source>
        <strain evidence="8 9">Bercovier 4</strain>
    </source>
</reference>
<keyword evidence="3" id="KW-1003">Cell membrane</keyword>